<dbReference type="PANTHER" id="PTHR46289:SF14">
    <property type="entry name" value="DUF4371 DOMAIN-CONTAINING PROTEIN"/>
    <property type="match status" value="1"/>
</dbReference>
<proteinExistence type="predicted"/>
<dbReference type="PANTHER" id="PTHR46289">
    <property type="entry name" value="52 KDA REPRESSOR OF THE INHIBITOR OF THE PROTEIN KINASE-LIKE PROTEIN-RELATED"/>
    <property type="match status" value="1"/>
</dbReference>
<dbReference type="InterPro" id="IPR008906">
    <property type="entry name" value="HATC_C_dom"/>
</dbReference>
<gene>
    <name evidence="2" type="ORF">PHAECO_LOCUS4006</name>
</gene>
<dbReference type="AlphaFoldDB" id="A0A9P0DKI5"/>
<name>A0A9P0DKI5_PHACE</name>
<dbReference type="InterPro" id="IPR025398">
    <property type="entry name" value="DUF4371"/>
</dbReference>
<dbReference type="InterPro" id="IPR012337">
    <property type="entry name" value="RNaseH-like_sf"/>
</dbReference>
<dbReference type="SMART" id="SM00597">
    <property type="entry name" value="ZnF_TTF"/>
    <property type="match status" value="1"/>
</dbReference>
<accession>A0A9P0DKI5</accession>
<evidence type="ECO:0000313" key="3">
    <source>
        <dbReference type="Proteomes" id="UP001153737"/>
    </source>
</evidence>
<evidence type="ECO:0000259" key="1">
    <source>
        <dbReference type="SMART" id="SM00597"/>
    </source>
</evidence>
<organism evidence="2 3">
    <name type="scientific">Phaedon cochleariae</name>
    <name type="common">Mustard beetle</name>
    <dbReference type="NCBI Taxonomy" id="80249"/>
    <lineage>
        <taxon>Eukaryota</taxon>
        <taxon>Metazoa</taxon>
        <taxon>Ecdysozoa</taxon>
        <taxon>Arthropoda</taxon>
        <taxon>Hexapoda</taxon>
        <taxon>Insecta</taxon>
        <taxon>Pterygota</taxon>
        <taxon>Neoptera</taxon>
        <taxon>Endopterygota</taxon>
        <taxon>Coleoptera</taxon>
        <taxon>Polyphaga</taxon>
        <taxon>Cucujiformia</taxon>
        <taxon>Chrysomeloidea</taxon>
        <taxon>Chrysomelidae</taxon>
        <taxon>Chrysomelinae</taxon>
        <taxon>Chrysomelini</taxon>
        <taxon>Phaedon</taxon>
    </lineage>
</organism>
<evidence type="ECO:0000313" key="2">
    <source>
        <dbReference type="EMBL" id="CAH1153707.1"/>
    </source>
</evidence>
<keyword evidence="3" id="KW-1185">Reference proteome</keyword>
<dbReference type="InterPro" id="IPR006580">
    <property type="entry name" value="Znf_TTF"/>
</dbReference>
<sequence length="888" mass="101407">MDTNSDHSLKRKQLSVLDFFNKKTIKPNNDITCEPSQSQSPDSQELILSLNTTSTINTENEKEPIGPIAQQSEPEQHMPNEFLGNENVPTDNVSAVDLSNSIDIGYFINSDSGIDDHTKFGLLEHCWKPYKSFQYPFSCHSKQGRDERRYLRPNHFDQYPWLIYSESKSGLFCKYCTLFLVHNKGGKQKSEPLKKLVTTPLTKYAKLLGKDGDLEVHNNNLYHREAVTRATDFIKTYRSRDKQICNLINSERLRQVEENRKRLKPIVETIIFMGRQNIALRGHRDDGNLIATDSMSCVNEGNFREMLKYRIKSGDTVLENHLKNTSSRATYISHKTQNELIDLCSKEILGFILDDVKKSKYFSIIFDETTDISHISQMSLTIRNVNENNEVHERFIGFLNCHDHVYNHDQNKQSNADLDIHLLNENQMNQNDLPKSEPKLTGEILGNTVISVLLDMSMDLSNCVGIGTDGCAVMTSLVRGAVQQIQKTAKYAVHTPCANHALNLSISKSSNVQSVRNSVGIVQEILTFFNSSSKRSYILKNVLKGNKRTLSSLCETRWIERHDSFIQFQTCLPEIIEALTSISEWNDAVSSSKSKTLLAAICNCEFILTLYTLSMVLSVTLPASRALQGVNQDVVTATRCIEEHIIGVLKDKRKNCDVGFKNIFEDCKTIMEKLDIDIKLPRITKRQANRSNIPSSSPEEYFRLTLYIPLLENVLEDLRARFLDKKNKTVCLIIQLMPCYVVDIAEDVINEIIQVIKEYYSEFRELDTNSITLRGEIELWKSKWIKCKTEGLEVPKRALLALEECHSLLFPNIRQILIIVATLPVSVASAERSFSTLRRLKTWLRSQMGQNRLTGLALLHIHRDIPVSTDNVIDRFASVHKRNIDFIL</sequence>
<reference evidence="2" key="2">
    <citation type="submission" date="2022-10" db="EMBL/GenBank/DDBJ databases">
        <authorList>
            <consortium name="ENA_rothamsted_submissions"/>
            <consortium name="culmorum"/>
            <person name="King R."/>
        </authorList>
    </citation>
    <scope>NUCLEOTIDE SEQUENCE</scope>
</reference>
<dbReference type="Pfam" id="PF14291">
    <property type="entry name" value="DUF4371"/>
    <property type="match status" value="1"/>
</dbReference>
<dbReference type="OrthoDB" id="6604085at2759"/>
<dbReference type="Pfam" id="PF05699">
    <property type="entry name" value="Dimer_Tnp_hAT"/>
    <property type="match status" value="1"/>
</dbReference>
<dbReference type="EMBL" id="OU896720">
    <property type="protein sequence ID" value="CAH1153707.1"/>
    <property type="molecule type" value="Genomic_DNA"/>
</dbReference>
<reference evidence="2" key="1">
    <citation type="submission" date="2022-01" db="EMBL/GenBank/DDBJ databases">
        <authorList>
            <person name="King R."/>
        </authorList>
    </citation>
    <scope>NUCLEOTIDE SEQUENCE</scope>
</reference>
<dbReference type="InterPro" id="IPR052958">
    <property type="entry name" value="IFN-induced_PKR_regulator"/>
</dbReference>
<dbReference type="Proteomes" id="UP001153737">
    <property type="component" value="Chromosome 14"/>
</dbReference>
<feature type="domain" description="TTF-type" evidence="1">
    <location>
        <begin position="147"/>
        <end position="240"/>
    </location>
</feature>
<protein>
    <recommendedName>
        <fullName evidence="1">TTF-type domain-containing protein</fullName>
    </recommendedName>
</protein>
<dbReference type="GO" id="GO:0046983">
    <property type="term" value="F:protein dimerization activity"/>
    <property type="evidence" value="ECO:0007669"/>
    <property type="project" value="InterPro"/>
</dbReference>
<dbReference type="SUPFAM" id="SSF53098">
    <property type="entry name" value="Ribonuclease H-like"/>
    <property type="match status" value="1"/>
</dbReference>